<accession>A0A1V2GV96</accession>
<dbReference type="Proteomes" id="UP000188879">
    <property type="component" value="Unassembled WGS sequence"/>
</dbReference>
<protein>
    <submittedName>
        <fullName evidence="7">MarR family transcriptional regulator</fullName>
    </submittedName>
</protein>
<evidence type="ECO:0000256" key="4">
    <source>
        <dbReference type="ARBA" id="ARBA00023125"/>
    </source>
</evidence>
<dbReference type="SMART" id="SM00347">
    <property type="entry name" value="HTH_MARR"/>
    <property type="match status" value="1"/>
</dbReference>
<name>A0A1V2GV96_9PROT</name>
<dbReference type="FunFam" id="1.10.10.10:FF:000163">
    <property type="entry name" value="MarR family transcriptional regulator"/>
    <property type="match status" value="1"/>
</dbReference>
<dbReference type="InterPro" id="IPR039422">
    <property type="entry name" value="MarR/SlyA-like"/>
</dbReference>
<comment type="caution">
    <text evidence="7">The sequence shown here is derived from an EMBL/GenBank/DDBJ whole genome shotgun (WGS) entry which is preliminary data.</text>
</comment>
<sequence>MTDGGPMKLQDHLCFAIYAAAHAFGQAYRPHLEPHGLTYPQYLVLLQLWERDDRTVRELGDGLFLDSGTLTPMLKRMEAAGWVARRRDPRDERVVRVTLTAKAEALRRPARAIPEALGCAARMTAEEMAPLRESLTQIAERLRGSDDTAA</sequence>
<dbReference type="PROSITE" id="PS50995">
    <property type="entry name" value="HTH_MARR_2"/>
    <property type="match status" value="1"/>
</dbReference>
<dbReference type="InterPro" id="IPR036390">
    <property type="entry name" value="WH_DNA-bd_sf"/>
</dbReference>
<reference evidence="7 8" key="1">
    <citation type="submission" date="2016-10" db="EMBL/GenBank/DDBJ databases">
        <title>Draft Genome sequence of Roseomonas sp. strain M3.</title>
        <authorList>
            <person name="Subhash Y."/>
            <person name="Lee S."/>
        </authorList>
    </citation>
    <scope>NUCLEOTIDE SEQUENCE [LARGE SCALE GENOMIC DNA]</scope>
    <source>
        <strain evidence="7 8">M3</strain>
    </source>
</reference>
<dbReference type="InterPro" id="IPR000835">
    <property type="entry name" value="HTH_MarR-typ"/>
</dbReference>
<dbReference type="SUPFAM" id="SSF46785">
    <property type="entry name" value="Winged helix' DNA-binding domain"/>
    <property type="match status" value="1"/>
</dbReference>
<dbReference type="RefSeq" id="WP_076960257.1">
    <property type="nucleotide sequence ID" value="NZ_MLCO01000350.1"/>
</dbReference>
<dbReference type="OrthoDB" id="9806864at2"/>
<evidence type="ECO:0000313" key="8">
    <source>
        <dbReference type="Proteomes" id="UP000188879"/>
    </source>
</evidence>
<gene>
    <name evidence="7" type="ORF">BKE38_26440</name>
</gene>
<keyword evidence="5" id="KW-0804">Transcription</keyword>
<keyword evidence="3" id="KW-0805">Transcription regulation</keyword>
<comment type="subcellular location">
    <subcellularLocation>
        <location evidence="1">Cytoplasm</location>
    </subcellularLocation>
</comment>
<keyword evidence="8" id="KW-1185">Reference proteome</keyword>
<evidence type="ECO:0000313" key="7">
    <source>
        <dbReference type="EMBL" id="ONG45442.1"/>
    </source>
</evidence>
<dbReference type="InterPro" id="IPR055166">
    <property type="entry name" value="Transc_reg_Sar_Rot_HTH"/>
</dbReference>
<dbReference type="EMBL" id="MLCO01000350">
    <property type="protein sequence ID" value="ONG45442.1"/>
    <property type="molecule type" value="Genomic_DNA"/>
</dbReference>
<keyword evidence="2" id="KW-0963">Cytoplasm</keyword>
<feature type="domain" description="HTH marR-type" evidence="6">
    <location>
        <begin position="10"/>
        <end position="140"/>
    </location>
</feature>
<dbReference type="GO" id="GO:0006950">
    <property type="term" value="P:response to stress"/>
    <property type="evidence" value="ECO:0007669"/>
    <property type="project" value="TreeGrafter"/>
</dbReference>
<dbReference type="PANTHER" id="PTHR33164:SF5">
    <property type="entry name" value="ORGANIC HYDROPEROXIDE RESISTANCE TRANSCRIPTIONAL REGULATOR"/>
    <property type="match status" value="1"/>
</dbReference>
<organism evidence="7 8">
    <name type="scientific">Teichococcus deserti</name>
    <dbReference type="NCBI Taxonomy" id="1817963"/>
    <lineage>
        <taxon>Bacteria</taxon>
        <taxon>Pseudomonadati</taxon>
        <taxon>Pseudomonadota</taxon>
        <taxon>Alphaproteobacteria</taxon>
        <taxon>Acetobacterales</taxon>
        <taxon>Roseomonadaceae</taxon>
        <taxon>Roseomonas</taxon>
    </lineage>
</organism>
<evidence type="ECO:0000256" key="5">
    <source>
        <dbReference type="ARBA" id="ARBA00023163"/>
    </source>
</evidence>
<evidence type="ECO:0000256" key="1">
    <source>
        <dbReference type="ARBA" id="ARBA00004496"/>
    </source>
</evidence>
<dbReference type="Pfam" id="PF22381">
    <property type="entry name" value="Staph_reg_Sar_Rot"/>
    <property type="match status" value="1"/>
</dbReference>
<keyword evidence="4" id="KW-0238">DNA-binding</keyword>
<proteinExistence type="predicted"/>
<dbReference type="GO" id="GO:0003677">
    <property type="term" value="F:DNA binding"/>
    <property type="evidence" value="ECO:0007669"/>
    <property type="project" value="UniProtKB-KW"/>
</dbReference>
<dbReference type="GO" id="GO:0003700">
    <property type="term" value="F:DNA-binding transcription factor activity"/>
    <property type="evidence" value="ECO:0007669"/>
    <property type="project" value="InterPro"/>
</dbReference>
<dbReference type="PRINTS" id="PR00598">
    <property type="entry name" value="HTHMARR"/>
</dbReference>
<evidence type="ECO:0000256" key="3">
    <source>
        <dbReference type="ARBA" id="ARBA00023015"/>
    </source>
</evidence>
<dbReference type="GO" id="GO:0005737">
    <property type="term" value="C:cytoplasm"/>
    <property type="evidence" value="ECO:0007669"/>
    <property type="project" value="UniProtKB-SubCell"/>
</dbReference>
<dbReference type="InterPro" id="IPR036388">
    <property type="entry name" value="WH-like_DNA-bd_sf"/>
</dbReference>
<dbReference type="AlphaFoldDB" id="A0A1V2GV96"/>
<dbReference type="PANTHER" id="PTHR33164">
    <property type="entry name" value="TRANSCRIPTIONAL REGULATOR, MARR FAMILY"/>
    <property type="match status" value="1"/>
</dbReference>
<evidence type="ECO:0000256" key="2">
    <source>
        <dbReference type="ARBA" id="ARBA00022490"/>
    </source>
</evidence>
<evidence type="ECO:0000259" key="6">
    <source>
        <dbReference type="PROSITE" id="PS50995"/>
    </source>
</evidence>
<dbReference type="Gene3D" id="1.10.10.10">
    <property type="entry name" value="Winged helix-like DNA-binding domain superfamily/Winged helix DNA-binding domain"/>
    <property type="match status" value="1"/>
</dbReference>